<evidence type="ECO:0000313" key="4">
    <source>
        <dbReference type="EMBL" id="MFD0961258.1"/>
    </source>
</evidence>
<dbReference type="SUPFAM" id="SSF55729">
    <property type="entry name" value="Acyl-CoA N-acyltransferases (Nat)"/>
    <property type="match status" value="1"/>
</dbReference>
<dbReference type="InterPro" id="IPR016181">
    <property type="entry name" value="Acyl_CoA_acyltransferase"/>
</dbReference>
<evidence type="ECO:0000259" key="3">
    <source>
        <dbReference type="PROSITE" id="PS51186"/>
    </source>
</evidence>
<evidence type="ECO:0000313" key="5">
    <source>
        <dbReference type="Proteomes" id="UP001596989"/>
    </source>
</evidence>
<accession>A0ABW3HUK8</accession>
<keyword evidence="2 4" id="KW-0012">Acyltransferase</keyword>
<dbReference type="EMBL" id="JBHTJZ010000033">
    <property type="protein sequence ID" value="MFD0961258.1"/>
    <property type="molecule type" value="Genomic_DNA"/>
</dbReference>
<organism evidence="4 5">
    <name type="scientific">Paenibacillus chungangensis</name>
    <dbReference type="NCBI Taxonomy" id="696535"/>
    <lineage>
        <taxon>Bacteria</taxon>
        <taxon>Bacillati</taxon>
        <taxon>Bacillota</taxon>
        <taxon>Bacilli</taxon>
        <taxon>Bacillales</taxon>
        <taxon>Paenibacillaceae</taxon>
        <taxon>Paenibacillus</taxon>
    </lineage>
</organism>
<comment type="caution">
    <text evidence="4">The sequence shown here is derived from an EMBL/GenBank/DDBJ whole genome shotgun (WGS) entry which is preliminary data.</text>
</comment>
<proteinExistence type="predicted"/>
<dbReference type="PANTHER" id="PTHR43420">
    <property type="entry name" value="ACETYLTRANSFERASE"/>
    <property type="match status" value="1"/>
</dbReference>
<gene>
    <name evidence="4" type="ORF">ACFQ2I_18060</name>
</gene>
<name>A0ABW3HUK8_9BACL</name>
<dbReference type="CDD" id="cd04301">
    <property type="entry name" value="NAT_SF"/>
    <property type="match status" value="1"/>
</dbReference>
<dbReference type="PANTHER" id="PTHR43420:SF52">
    <property type="entry name" value="N-ACETYLTRANSFERASE YODP"/>
    <property type="match status" value="1"/>
</dbReference>
<dbReference type="Gene3D" id="3.40.630.30">
    <property type="match status" value="1"/>
</dbReference>
<dbReference type="Pfam" id="PF00583">
    <property type="entry name" value="Acetyltransf_1"/>
    <property type="match status" value="1"/>
</dbReference>
<dbReference type="Proteomes" id="UP001596989">
    <property type="component" value="Unassembled WGS sequence"/>
</dbReference>
<evidence type="ECO:0000256" key="1">
    <source>
        <dbReference type="ARBA" id="ARBA00022679"/>
    </source>
</evidence>
<dbReference type="EC" id="2.3.1.-" evidence="4"/>
<keyword evidence="1 4" id="KW-0808">Transferase</keyword>
<feature type="domain" description="N-acetyltransferase" evidence="3">
    <location>
        <begin position="1"/>
        <end position="187"/>
    </location>
</feature>
<dbReference type="PROSITE" id="PS51186">
    <property type="entry name" value="GNAT"/>
    <property type="match status" value="1"/>
</dbReference>
<dbReference type="InterPro" id="IPR000182">
    <property type="entry name" value="GNAT_dom"/>
</dbReference>
<protein>
    <submittedName>
        <fullName evidence="4">GNAT family N-acetyltransferase</fullName>
        <ecNumber evidence="4">2.3.1.-</ecNumber>
    </submittedName>
</protein>
<evidence type="ECO:0000256" key="2">
    <source>
        <dbReference type="ARBA" id="ARBA00023315"/>
    </source>
</evidence>
<reference evidence="5" key="1">
    <citation type="journal article" date="2019" name="Int. J. Syst. Evol. Microbiol.">
        <title>The Global Catalogue of Microorganisms (GCM) 10K type strain sequencing project: providing services to taxonomists for standard genome sequencing and annotation.</title>
        <authorList>
            <consortium name="The Broad Institute Genomics Platform"/>
            <consortium name="The Broad Institute Genome Sequencing Center for Infectious Disease"/>
            <person name="Wu L."/>
            <person name="Ma J."/>
        </authorList>
    </citation>
    <scope>NUCLEOTIDE SEQUENCE [LARGE SCALE GENOMIC DNA]</scope>
    <source>
        <strain evidence="5">CCUG 59129</strain>
    </source>
</reference>
<dbReference type="GO" id="GO:0016746">
    <property type="term" value="F:acyltransferase activity"/>
    <property type="evidence" value="ECO:0007669"/>
    <property type="project" value="UniProtKB-KW"/>
</dbReference>
<keyword evidence="5" id="KW-1185">Reference proteome</keyword>
<dbReference type="InterPro" id="IPR050680">
    <property type="entry name" value="YpeA/RimI_acetyltransf"/>
</dbReference>
<sequence length="191" mass="21390">MIEAAKQQDVNEVLPLILSAIGSIAYTLSGTEDDERTWELLAGDFISEHNRISYRNIIVDRIDGRIAGMLISYRGDDADELDQPFRERLESIYGAGAGDKLTVECQPGDYYLDAVAVDERFRGQGIAKRLIAAFEGQGEQKRCSRLSLIVEPDNTAAYSLYQRSGYKDDGELTVSGSRYIRMIKPFEFSES</sequence>